<dbReference type="InterPro" id="IPR017813">
    <property type="entry name" value="Mycothiol_AcTrfase"/>
</dbReference>
<comment type="catalytic activity">
    <reaction evidence="4">
        <text>1D-myo-inositol 2-(L-cysteinylamino)-2-deoxy-alpha-D-glucopyranoside + acetyl-CoA = mycothiol + CoA + H(+)</text>
        <dbReference type="Rhea" id="RHEA:26172"/>
        <dbReference type="ChEBI" id="CHEBI:15378"/>
        <dbReference type="ChEBI" id="CHEBI:16768"/>
        <dbReference type="ChEBI" id="CHEBI:57287"/>
        <dbReference type="ChEBI" id="CHEBI:57288"/>
        <dbReference type="ChEBI" id="CHEBI:58887"/>
        <dbReference type="EC" id="2.3.1.189"/>
    </reaction>
</comment>
<sequence length="301" mass="33012">MADAPNVSVVRRLPEDRRDAVRVLAAAADEKDGTAPLSEQFVLNVRAENPDVLHVLAEGPGGDLVGYAQLDRSGGGGGVGELVVHPAHRGRGVGGALLGALIERAEGTLRVWAHGEHPASRRLAERYGFERSRVLWQLRRSLAEPLAPAEFPADVRIRAFRPGRDETEFLRVNNAAFDWHPEQGDWDLEQVRRREAEPWFDPEGFLLAVDADDRLLGFHWTKVHPGSGSAAAIGEVYVLGVAPEARGRRLGSALTLAGLHHLRDQGLAEVLLYVEADNAPAVTVYTDLGFSLWHSDVMYRR</sequence>
<dbReference type="RefSeq" id="WP_379584526.1">
    <property type="nucleotide sequence ID" value="NZ_JBHSQW010000023.1"/>
</dbReference>
<proteinExistence type="inferred from homology"/>
<dbReference type="GO" id="GO:0035447">
    <property type="term" value="F:mycothiol synthase activity"/>
    <property type="evidence" value="ECO:0007669"/>
    <property type="project" value="UniProtKB-EC"/>
</dbReference>
<comment type="subunit">
    <text evidence="4">Monomer.</text>
</comment>
<keyword evidence="1 4" id="KW-0808">Transferase</keyword>
<reference evidence="7" key="1">
    <citation type="journal article" date="2019" name="Int. J. Syst. Evol. Microbiol.">
        <title>The Global Catalogue of Microorganisms (GCM) 10K type strain sequencing project: providing services to taxonomists for standard genome sequencing and annotation.</title>
        <authorList>
            <consortium name="The Broad Institute Genomics Platform"/>
            <consortium name="The Broad Institute Genome Sequencing Center for Infectious Disease"/>
            <person name="Wu L."/>
            <person name="Ma J."/>
        </authorList>
    </citation>
    <scope>NUCLEOTIDE SEQUENCE [LARGE SCALE GENOMIC DNA]</scope>
    <source>
        <strain evidence="7">CCM 8391</strain>
    </source>
</reference>
<feature type="binding site" evidence="4">
    <location>
        <position position="235"/>
    </location>
    <ligand>
        <name>1D-myo-inositol 2-(L-cysteinylamino)-2-deoxy-alpha-D-glucopyranoside</name>
        <dbReference type="ChEBI" id="CHEBI:58887"/>
    </ligand>
</feature>
<evidence type="ECO:0000256" key="4">
    <source>
        <dbReference type="HAMAP-Rule" id="MF_01698"/>
    </source>
</evidence>
<dbReference type="Pfam" id="PF00583">
    <property type="entry name" value="Acetyltransf_1"/>
    <property type="match status" value="2"/>
</dbReference>
<feature type="binding site" evidence="4">
    <location>
        <position position="273"/>
    </location>
    <ligand>
        <name>1D-myo-inositol 2-(L-cysteinylamino)-2-deoxy-alpha-D-glucopyranoside</name>
        <dbReference type="ChEBI" id="CHEBI:58887"/>
    </ligand>
</feature>
<keyword evidence="2 4" id="KW-0677">Repeat</keyword>
<dbReference type="Proteomes" id="UP001596302">
    <property type="component" value="Unassembled WGS sequence"/>
</dbReference>
<dbReference type="HAMAP" id="MF_01698">
    <property type="entry name" value="MshD"/>
    <property type="match status" value="1"/>
</dbReference>
<comment type="caution">
    <text evidence="6">The sequence shown here is derived from an EMBL/GenBank/DDBJ whole genome shotgun (WGS) entry which is preliminary data.</text>
</comment>
<comment type="similarity">
    <text evidence="4">Belongs to the acetyltransferase family. MshD subfamily.</text>
</comment>
<dbReference type="InterPro" id="IPR000182">
    <property type="entry name" value="GNAT_dom"/>
</dbReference>
<name>A0ABW1J106_9PSEU</name>
<keyword evidence="3 4" id="KW-0012">Acyltransferase</keyword>
<protein>
    <recommendedName>
        <fullName evidence="4">Mycothiol acetyltransferase</fullName>
        <shortName evidence="4">MSH acetyltransferase</shortName>
        <ecNumber evidence="4">2.3.1.189</ecNumber>
    </recommendedName>
    <alternativeName>
        <fullName evidence="4">Mycothiol synthase</fullName>
    </alternativeName>
</protein>
<evidence type="ECO:0000256" key="3">
    <source>
        <dbReference type="ARBA" id="ARBA00023315"/>
    </source>
</evidence>
<evidence type="ECO:0000313" key="6">
    <source>
        <dbReference type="EMBL" id="MFC5994496.1"/>
    </source>
</evidence>
<feature type="binding site" evidence="4">
    <location>
        <position position="222"/>
    </location>
    <ligand>
        <name>1D-myo-inositol 2-(L-cysteinylamino)-2-deoxy-alpha-D-glucopyranoside</name>
        <dbReference type="ChEBI" id="CHEBI:58887"/>
    </ligand>
</feature>
<evidence type="ECO:0000256" key="1">
    <source>
        <dbReference type="ARBA" id="ARBA00022679"/>
    </source>
</evidence>
<gene>
    <name evidence="4 6" type="primary">mshD</name>
    <name evidence="6" type="ORF">ACFQE5_09770</name>
</gene>
<dbReference type="Gene3D" id="3.40.630.30">
    <property type="match status" value="1"/>
</dbReference>
<dbReference type="PANTHER" id="PTHR43877">
    <property type="entry name" value="AMINOALKYLPHOSPHONATE N-ACETYLTRANSFERASE-RELATED-RELATED"/>
    <property type="match status" value="1"/>
</dbReference>
<dbReference type="PROSITE" id="PS51186">
    <property type="entry name" value="GNAT"/>
    <property type="match status" value="2"/>
</dbReference>
<dbReference type="InterPro" id="IPR016181">
    <property type="entry name" value="Acyl_CoA_acyltransferase"/>
</dbReference>
<organism evidence="6 7">
    <name type="scientific">Pseudonocardia hispaniensis</name>
    <dbReference type="NCBI Taxonomy" id="904933"/>
    <lineage>
        <taxon>Bacteria</taxon>
        <taxon>Bacillati</taxon>
        <taxon>Actinomycetota</taxon>
        <taxon>Actinomycetes</taxon>
        <taxon>Pseudonocardiales</taxon>
        <taxon>Pseudonocardiaceae</taxon>
        <taxon>Pseudonocardia</taxon>
    </lineage>
</organism>
<evidence type="ECO:0000313" key="7">
    <source>
        <dbReference type="Proteomes" id="UP001596302"/>
    </source>
</evidence>
<feature type="domain" description="N-acetyltransferase" evidence="5">
    <location>
        <begin position="8"/>
        <end position="147"/>
    </location>
</feature>
<evidence type="ECO:0000256" key="2">
    <source>
        <dbReference type="ARBA" id="ARBA00022737"/>
    </source>
</evidence>
<accession>A0ABW1J106</accession>
<feature type="binding site" evidence="4">
    <location>
        <begin position="239"/>
        <end position="241"/>
    </location>
    <ligand>
        <name>acetyl-CoA</name>
        <dbReference type="ChEBI" id="CHEBI:57288"/>
        <label>2</label>
    </ligand>
</feature>
<feature type="binding site" evidence="4">
    <location>
        <position position="39"/>
    </location>
    <ligand>
        <name>1D-myo-inositol 2-(L-cysteinylamino)-2-deoxy-alpha-D-glucopyranoside</name>
        <dbReference type="ChEBI" id="CHEBI:58887"/>
    </ligand>
</feature>
<feature type="binding site" evidence="4">
    <location>
        <begin position="82"/>
        <end position="84"/>
    </location>
    <ligand>
        <name>acetyl-CoA</name>
        <dbReference type="ChEBI" id="CHEBI:57288"/>
        <label>1</label>
    </ligand>
</feature>
<dbReference type="PIRSF" id="PIRSF021524">
    <property type="entry name" value="MSH_acetyltransferase"/>
    <property type="match status" value="1"/>
</dbReference>
<dbReference type="SUPFAM" id="SSF55729">
    <property type="entry name" value="Acyl-CoA N-acyltransferases (Nat)"/>
    <property type="match status" value="1"/>
</dbReference>
<dbReference type="InterPro" id="IPR050832">
    <property type="entry name" value="Bact_Acetyltransf"/>
</dbReference>
<dbReference type="CDD" id="cd04301">
    <property type="entry name" value="NAT_SF"/>
    <property type="match status" value="2"/>
</dbReference>
<comment type="caution">
    <text evidence="4">Lacks conserved residue(s) required for the propagation of feature annotation.</text>
</comment>
<keyword evidence="7" id="KW-1185">Reference proteome</keyword>
<dbReference type="EC" id="2.3.1.189" evidence="4"/>
<dbReference type="NCBIfam" id="TIGR03448">
    <property type="entry name" value="mycothiol_MshD"/>
    <property type="match status" value="1"/>
</dbReference>
<feature type="domain" description="N-acetyltransferase" evidence="5">
    <location>
        <begin position="155"/>
        <end position="301"/>
    </location>
</feature>
<dbReference type="EMBL" id="JBHSQW010000023">
    <property type="protein sequence ID" value="MFC5994496.1"/>
    <property type="molecule type" value="Genomic_DNA"/>
</dbReference>
<evidence type="ECO:0000259" key="5">
    <source>
        <dbReference type="PROSITE" id="PS51186"/>
    </source>
</evidence>
<comment type="function">
    <text evidence="4">Catalyzes the transfer of acetyl from acetyl-CoA to desacetylmycothiol (Cys-GlcN-Ins) to form mycothiol.</text>
</comment>
<feature type="binding site" evidence="4">
    <location>
        <position position="182"/>
    </location>
    <ligand>
        <name>1D-myo-inositol 2-(L-cysteinylamino)-2-deoxy-alpha-D-glucopyranoside</name>
        <dbReference type="ChEBI" id="CHEBI:58887"/>
    </ligand>
</feature>